<proteinExistence type="predicted"/>
<reference evidence="1" key="1">
    <citation type="journal article" date="2012" name="PLoS Genet.">
        <title>Comparative analysis of the genomes of two field isolates of the rice blast fungus Magnaporthe oryzae.</title>
        <authorList>
            <person name="Xue M."/>
            <person name="Yang J."/>
            <person name="Li Z."/>
            <person name="Hu S."/>
            <person name="Yao N."/>
            <person name="Dean R.A."/>
            <person name="Zhao W."/>
            <person name="Shen M."/>
            <person name="Zhang H."/>
            <person name="Li C."/>
            <person name="Liu L."/>
            <person name="Cao L."/>
            <person name="Xu X."/>
            <person name="Xing Y."/>
            <person name="Hsiang T."/>
            <person name="Zhang Z."/>
            <person name="Xu J.R."/>
            <person name="Peng Y.L."/>
        </authorList>
    </citation>
    <scope>NUCLEOTIDE SEQUENCE</scope>
    <source>
        <strain evidence="1">Y34</strain>
    </source>
</reference>
<protein>
    <submittedName>
        <fullName evidence="1">Uncharacterized protein</fullName>
    </submittedName>
</protein>
<gene>
    <name evidence="1" type="ORF">OOU_Y34scaffold00548g66</name>
</gene>
<dbReference type="Proteomes" id="UP000011086">
    <property type="component" value="Unassembled WGS sequence"/>
</dbReference>
<sequence length="216" mass="24319">MPGALDLRQSANDYKHPYEVHRYTGCRTSRSAATSEWQGGYRNLPYSSRLGREVLRVGPPTRLKSDLAGVQIVVFQQRYAWTKGESLCLLLPNARHHHAACWSTPAPASVGRIQRYQLPAEKTQELHRAPVNPGMWVTDRKEGGLGARTINYKTLAEASKEGLAVLQLLYCNDKETENEGSCCIWLGRRFDDTTHIRPRPHLFALGFTGNPLQMCD</sequence>
<name>A0AA97NXN8_PYRO3</name>
<dbReference type="EMBL" id="JH793500">
    <property type="protein sequence ID" value="ELQ38250.1"/>
    <property type="molecule type" value="Genomic_DNA"/>
</dbReference>
<organism evidence="1">
    <name type="scientific">Pyricularia oryzae (strain Y34)</name>
    <name type="common">Rice blast fungus</name>
    <name type="synonym">Magnaporthe oryzae</name>
    <dbReference type="NCBI Taxonomy" id="1143189"/>
    <lineage>
        <taxon>Eukaryota</taxon>
        <taxon>Fungi</taxon>
        <taxon>Dikarya</taxon>
        <taxon>Ascomycota</taxon>
        <taxon>Pezizomycotina</taxon>
        <taxon>Sordariomycetes</taxon>
        <taxon>Sordariomycetidae</taxon>
        <taxon>Magnaporthales</taxon>
        <taxon>Pyriculariaceae</taxon>
        <taxon>Pyricularia</taxon>
    </lineage>
</organism>
<dbReference type="AlphaFoldDB" id="A0AA97NXN8"/>
<accession>A0AA97NXN8</accession>
<evidence type="ECO:0000313" key="1">
    <source>
        <dbReference type="EMBL" id="ELQ38250.1"/>
    </source>
</evidence>